<protein>
    <submittedName>
        <fullName evidence="4">Uncharacterized protein LOC115879638</fullName>
    </submittedName>
</protein>
<dbReference type="InParanoid" id="A0A6J2XM32"/>
<dbReference type="PANTHER" id="PTHR47326:SF1">
    <property type="entry name" value="HTH PSQ-TYPE DOMAIN-CONTAINING PROTEIN"/>
    <property type="match status" value="1"/>
</dbReference>
<dbReference type="InterPro" id="IPR036397">
    <property type="entry name" value="RNaseH_sf"/>
</dbReference>
<feature type="domain" description="DUF4817" evidence="2">
    <location>
        <begin position="6"/>
        <end position="55"/>
    </location>
</feature>
<evidence type="ECO:0000313" key="3">
    <source>
        <dbReference type="Proteomes" id="UP000504635"/>
    </source>
</evidence>
<gene>
    <name evidence="4" type="primary">LOC115879638</name>
</gene>
<name>A0A6J2XM32_SITOR</name>
<proteinExistence type="predicted"/>
<dbReference type="PANTHER" id="PTHR47326">
    <property type="entry name" value="TRANSPOSABLE ELEMENT TC3 TRANSPOSASE-LIKE PROTEIN"/>
    <property type="match status" value="1"/>
</dbReference>
<evidence type="ECO:0000259" key="1">
    <source>
        <dbReference type="Pfam" id="PF13358"/>
    </source>
</evidence>
<dbReference type="Proteomes" id="UP000504635">
    <property type="component" value="Unplaced"/>
</dbReference>
<dbReference type="Pfam" id="PF13358">
    <property type="entry name" value="DDE_3"/>
    <property type="match status" value="1"/>
</dbReference>
<organism evidence="3 4">
    <name type="scientific">Sitophilus oryzae</name>
    <name type="common">Rice weevil</name>
    <name type="synonym">Curculio oryzae</name>
    <dbReference type="NCBI Taxonomy" id="7048"/>
    <lineage>
        <taxon>Eukaryota</taxon>
        <taxon>Metazoa</taxon>
        <taxon>Ecdysozoa</taxon>
        <taxon>Arthropoda</taxon>
        <taxon>Hexapoda</taxon>
        <taxon>Insecta</taxon>
        <taxon>Pterygota</taxon>
        <taxon>Neoptera</taxon>
        <taxon>Endopterygota</taxon>
        <taxon>Coleoptera</taxon>
        <taxon>Polyphaga</taxon>
        <taxon>Cucujiformia</taxon>
        <taxon>Curculionidae</taxon>
        <taxon>Dryophthorinae</taxon>
        <taxon>Sitophilus</taxon>
    </lineage>
</organism>
<dbReference type="KEGG" id="soy:115879638"/>
<dbReference type="GeneID" id="115879638"/>
<feature type="domain" description="Tc1-like transposase DDE" evidence="1">
    <location>
        <begin position="168"/>
        <end position="297"/>
    </location>
</feature>
<dbReference type="Pfam" id="PF16087">
    <property type="entry name" value="DUF4817"/>
    <property type="match status" value="1"/>
</dbReference>
<evidence type="ECO:0000259" key="2">
    <source>
        <dbReference type="Pfam" id="PF16087"/>
    </source>
</evidence>
<reference evidence="4" key="1">
    <citation type="submission" date="2025-08" db="UniProtKB">
        <authorList>
            <consortium name="RefSeq"/>
        </authorList>
    </citation>
    <scope>IDENTIFICATION</scope>
    <source>
        <tissue evidence="4">Gonads</tissue>
    </source>
</reference>
<dbReference type="OrthoDB" id="6764275at2759"/>
<accession>A0A6J2XM32</accession>
<dbReference type="InterPro" id="IPR038717">
    <property type="entry name" value="Tc1-like_DDE_dom"/>
</dbReference>
<dbReference type="InterPro" id="IPR032135">
    <property type="entry name" value="DUF4817"/>
</dbReference>
<dbReference type="GO" id="GO:0003676">
    <property type="term" value="F:nucleic acid binding"/>
    <property type="evidence" value="ECO:0007669"/>
    <property type="project" value="InterPro"/>
</dbReference>
<dbReference type="RefSeq" id="XP_030752392.1">
    <property type="nucleotide sequence ID" value="XM_030896532.1"/>
</dbReference>
<keyword evidence="3" id="KW-1185">Reference proteome</keyword>
<dbReference type="Gene3D" id="3.30.420.10">
    <property type="entry name" value="Ribonuclease H-like superfamily/Ribonuclease H"/>
    <property type="match status" value="1"/>
</dbReference>
<dbReference type="AlphaFoldDB" id="A0A6J2XM32"/>
<evidence type="ECO:0000313" key="4">
    <source>
        <dbReference type="RefSeq" id="XP_030752392.1"/>
    </source>
</evidence>
<sequence>MACSNQEKIDMVRAYFLAGESGPEAQRVYSEKYPNREVPNAQTFLNIVQRLRDYGNFSPQVENREQTEDGTSTRRLASQTLSSIDILPSSVYYTIPPRTGFYIRKMQCLRGQDFQKRVRFCKWYQNKCREDTRFPNYILWTGEAKFTQDGIRNSNGTQIWSYENPSATRDRHLQERFSLNIWAGIVNNTLIGPHIFERRLTQAVYHDFLSQSLHIYLDDIPLEVRKNQWFQHDGAQPHQSNFVREWLNEHFFGRWIGQGGPVLWPPRSPDINPCDFFLWGYIKQTVYSVPVTNLEDLRERIMDTFDYIRTNKYLLEDIQNSMQRRTEACVGTGGHHFEQLL</sequence>